<evidence type="ECO:0000313" key="8">
    <source>
        <dbReference type="EMBL" id="NMG02801.1"/>
    </source>
</evidence>
<dbReference type="CDD" id="cd00567">
    <property type="entry name" value="ACAD"/>
    <property type="match status" value="1"/>
</dbReference>
<evidence type="ECO:0000256" key="4">
    <source>
        <dbReference type="ARBA" id="ARBA00022827"/>
    </source>
</evidence>
<dbReference type="SUPFAM" id="SSF47203">
    <property type="entry name" value="Acyl-CoA dehydrogenase C-terminal domain-like"/>
    <property type="match status" value="1"/>
</dbReference>
<gene>
    <name evidence="8" type="ORF">GPA21_07435</name>
</gene>
<keyword evidence="5" id="KW-0560">Oxidoreductase</keyword>
<comment type="cofactor">
    <cofactor evidence="1">
        <name>FAD</name>
        <dbReference type="ChEBI" id="CHEBI:57692"/>
    </cofactor>
</comment>
<feature type="domain" description="Acyl-CoA dehydrogenase/oxidase C-terminal" evidence="6">
    <location>
        <begin position="230"/>
        <end position="348"/>
    </location>
</feature>
<evidence type="ECO:0000259" key="6">
    <source>
        <dbReference type="Pfam" id="PF00441"/>
    </source>
</evidence>
<dbReference type="GO" id="GO:0050660">
    <property type="term" value="F:flavin adenine dinucleotide binding"/>
    <property type="evidence" value="ECO:0007669"/>
    <property type="project" value="InterPro"/>
</dbReference>
<dbReference type="InterPro" id="IPR013786">
    <property type="entry name" value="AcylCoA_DH/ox_N"/>
</dbReference>
<proteinExistence type="inferred from homology"/>
<dbReference type="Pfam" id="PF00441">
    <property type="entry name" value="Acyl-CoA_dh_1"/>
    <property type="match status" value="1"/>
</dbReference>
<dbReference type="Pfam" id="PF02771">
    <property type="entry name" value="Acyl-CoA_dh_N"/>
    <property type="match status" value="1"/>
</dbReference>
<accession>A0A972F715</accession>
<evidence type="ECO:0000256" key="2">
    <source>
        <dbReference type="ARBA" id="ARBA00009347"/>
    </source>
</evidence>
<dbReference type="InterPro" id="IPR009075">
    <property type="entry name" value="AcylCo_DH/oxidase_C"/>
</dbReference>
<dbReference type="Gene3D" id="2.40.110.10">
    <property type="entry name" value="Butyryl-CoA Dehydrogenase, subunit A, domain 2"/>
    <property type="match status" value="1"/>
</dbReference>
<dbReference type="Proteomes" id="UP000599523">
    <property type="component" value="Unassembled WGS sequence"/>
</dbReference>
<evidence type="ECO:0000256" key="1">
    <source>
        <dbReference type="ARBA" id="ARBA00001974"/>
    </source>
</evidence>
<protein>
    <submittedName>
        <fullName evidence="8">Acyl-CoA dehydrogenase</fullName>
    </submittedName>
</protein>
<dbReference type="RefSeq" id="WP_168987571.1">
    <property type="nucleotide sequence ID" value="NZ_CAWPHM010000257.1"/>
</dbReference>
<dbReference type="Gene3D" id="1.20.140.10">
    <property type="entry name" value="Butyryl-CoA Dehydrogenase, subunit A, domain 3"/>
    <property type="match status" value="1"/>
</dbReference>
<dbReference type="PANTHER" id="PTHR43884:SF20">
    <property type="entry name" value="ACYL-COA DEHYDROGENASE FADE28"/>
    <property type="match status" value="1"/>
</dbReference>
<sequence length="372" mass="40177">MDFSFTEEQNMLVDTAERFVSKEYGFETRNRIIASETGMSETVWQGLADLGLLALLVPEEDGGLNAGPVETMLVMSALGKGLLVEPYLASAVMSTRAIATLASPDQRGEWLERMLGGELIVAFAHDELGTRHEPLAIETRATRIGAGYLLDGRKSVIRHASQAGMLLVSALVEDGVALFALDRDTPGVRLAGYPSVDGARAADVFLEQVYLPESRRLGQGDASDALLAVLDTGLAALCGEALGVLQRSLDTTIEYARTRKQFGVPIGKFQALQHRMADMLIHVEQARSMTYLAAVRALDGDAARRATALSAAKVVVGEACRFVGQQAVQIHGGMGVTDELDISHCFKRLFAIEKTFGSTLDHLDHYRRTLAA</sequence>
<dbReference type="InterPro" id="IPR037069">
    <property type="entry name" value="AcylCoA_DH/ox_N_sf"/>
</dbReference>
<evidence type="ECO:0000256" key="3">
    <source>
        <dbReference type="ARBA" id="ARBA00022630"/>
    </source>
</evidence>
<name>A0A972F715_9RHOO</name>
<dbReference type="Gene3D" id="1.10.540.10">
    <property type="entry name" value="Acyl-CoA dehydrogenase/oxidase, N-terminal domain"/>
    <property type="match status" value="1"/>
</dbReference>
<dbReference type="AlphaFoldDB" id="A0A972F715"/>
<comment type="caution">
    <text evidence="8">The sequence shown here is derived from an EMBL/GenBank/DDBJ whole genome shotgun (WGS) entry which is preliminary data.</text>
</comment>
<dbReference type="PANTHER" id="PTHR43884">
    <property type="entry name" value="ACYL-COA DEHYDROGENASE"/>
    <property type="match status" value="1"/>
</dbReference>
<reference evidence="8" key="1">
    <citation type="submission" date="2019-12" db="EMBL/GenBank/DDBJ databases">
        <title>Comparative genomics gives insights into the taxonomy of the Azoarcus-Aromatoleum group and reveals separate origins of nif in the plant-associated Azoarcus and non-plant-associated Aromatoleum sub-groups.</title>
        <authorList>
            <person name="Lafos M."/>
            <person name="Maluk M."/>
            <person name="Batista M."/>
            <person name="Junghare M."/>
            <person name="Carmona M."/>
            <person name="Faoro H."/>
            <person name="Cruz L.M."/>
            <person name="Battistoni F."/>
            <person name="De Souza E."/>
            <person name="Pedrosa F."/>
            <person name="Chen W.-M."/>
            <person name="Poole P.S."/>
            <person name="Dixon R.A."/>
            <person name="James E.K."/>
        </authorList>
    </citation>
    <scope>NUCLEOTIDE SEQUENCE</scope>
    <source>
        <strain evidence="8">NSC3</strain>
    </source>
</reference>
<evidence type="ECO:0000313" key="9">
    <source>
        <dbReference type="Proteomes" id="UP000599523"/>
    </source>
</evidence>
<dbReference type="InterPro" id="IPR036250">
    <property type="entry name" value="AcylCo_DH-like_C"/>
</dbReference>
<keyword evidence="9" id="KW-1185">Reference proteome</keyword>
<dbReference type="InterPro" id="IPR046373">
    <property type="entry name" value="Acyl-CoA_Oxase/DH_mid-dom_sf"/>
</dbReference>
<feature type="domain" description="Acyl-CoA dehydrogenase/oxidase N-terminal" evidence="7">
    <location>
        <begin position="6"/>
        <end position="118"/>
    </location>
</feature>
<organism evidence="8 9">
    <name type="scientific">Azoarcus taiwanensis</name>
    <dbReference type="NCBI Taxonomy" id="666964"/>
    <lineage>
        <taxon>Bacteria</taxon>
        <taxon>Pseudomonadati</taxon>
        <taxon>Pseudomonadota</taxon>
        <taxon>Betaproteobacteria</taxon>
        <taxon>Rhodocyclales</taxon>
        <taxon>Zoogloeaceae</taxon>
        <taxon>Azoarcus</taxon>
    </lineage>
</organism>
<evidence type="ECO:0000259" key="7">
    <source>
        <dbReference type="Pfam" id="PF02771"/>
    </source>
</evidence>
<comment type="similarity">
    <text evidence="2">Belongs to the acyl-CoA dehydrogenase family.</text>
</comment>
<dbReference type="GO" id="GO:0003995">
    <property type="term" value="F:acyl-CoA dehydrogenase activity"/>
    <property type="evidence" value="ECO:0007669"/>
    <property type="project" value="TreeGrafter"/>
</dbReference>
<evidence type="ECO:0000256" key="5">
    <source>
        <dbReference type="ARBA" id="ARBA00023002"/>
    </source>
</evidence>
<dbReference type="InterPro" id="IPR009100">
    <property type="entry name" value="AcylCoA_DH/oxidase_NM_dom_sf"/>
</dbReference>
<keyword evidence="4" id="KW-0274">FAD</keyword>
<dbReference type="SUPFAM" id="SSF56645">
    <property type="entry name" value="Acyl-CoA dehydrogenase NM domain-like"/>
    <property type="match status" value="1"/>
</dbReference>
<dbReference type="EMBL" id="WTVM01000033">
    <property type="protein sequence ID" value="NMG02801.1"/>
    <property type="molecule type" value="Genomic_DNA"/>
</dbReference>
<keyword evidence="3" id="KW-0285">Flavoprotein</keyword>